<feature type="domain" description="Glycosyl transferase family 1" evidence="2">
    <location>
        <begin position="214"/>
        <end position="352"/>
    </location>
</feature>
<sequence>MRIGLDVRYLSHRLVGGVHTYLKHLVPALIEAGRTHHFVLYADTKAPFELQHLPDHVTVRYLPYRGPHSSLVNDLVKLRRAMAQDALDVAHFPTNYGFGPAGVASVITLHDAINVMPLREIIAGHAKNPRTIAMMTYLHLMSSQAVRGAHGILTVSEHARRAILHYTRLAPARVVAIHHAPTPDLRRITDQAVLAEVQARHGITRPYLLADGLKNPAVLVRAWRLLPAALRERYEIVFFARQQPLPVVQEAVEAGFARLLLRPSREDLIALFSGASAFLFPSWIEGFGIPLLEAMTCGAPVIASDRGSIPEVAGDAALIADAEDEHAFARHIEAVLTEPAEADRLRERGYQRMQAFSWAKTAEQTLVSYQRFVAATGQHRPGAAADLAVPHRD</sequence>
<dbReference type="SUPFAM" id="SSF53756">
    <property type="entry name" value="UDP-Glycosyltransferase/glycogen phosphorylase"/>
    <property type="match status" value="1"/>
</dbReference>
<dbReference type="Proteomes" id="UP001193081">
    <property type="component" value="Unassembled WGS sequence"/>
</dbReference>
<dbReference type="Pfam" id="PF00534">
    <property type="entry name" value="Glycos_transf_1"/>
    <property type="match status" value="1"/>
</dbReference>
<proteinExistence type="predicted"/>
<evidence type="ECO:0000259" key="2">
    <source>
        <dbReference type="Pfam" id="PF00534"/>
    </source>
</evidence>
<dbReference type="PANTHER" id="PTHR46401:SF2">
    <property type="entry name" value="GLYCOSYLTRANSFERASE WBBK-RELATED"/>
    <property type="match status" value="1"/>
</dbReference>
<accession>A0ABS4D624</accession>
<evidence type="ECO:0000313" key="5">
    <source>
        <dbReference type="Proteomes" id="UP001193081"/>
    </source>
</evidence>
<keyword evidence="1" id="KW-0808">Transferase</keyword>
<dbReference type="RefSeq" id="WP_135476959.1">
    <property type="nucleotide sequence ID" value="NZ_SIJK02000005.1"/>
</dbReference>
<dbReference type="Pfam" id="PF13439">
    <property type="entry name" value="Glyco_transf_4"/>
    <property type="match status" value="1"/>
</dbReference>
<protein>
    <submittedName>
        <fullName evidence="4">Glycosyltransferase family 4 protein</fullName>
    </submittedName>
</protein>
<evidence type="ECO:0000259" key="3">
    <source>
        <dbReference type="Pfam" id="PF13439"/>
    </source>
</evidence>
<feature type="domain" description="Glycosyltransferase subfamily 4-like N-terminal" evidence="3">
    <location>
        <begin position="15"/>
        <end position="179"/>
    </location>
</feature>
<dbReference type="EMBL" id="SIJK02000005">
    <property type="protein sequence ID" value="MBP1464886.1"/>
    <property type="molecule type" value="Genomic_DNA"/>
</dbReference>
<dbReference type="InterPro" id="IPR028098">
    <property type="entry name" value="Glyco_trans_4-like_N"/>
</dbReference>
<comment type="caution">
    <text evidence="4">The sequence shown here is derived from an EMBL/GenBank/DDBJ whole genome shotgun (WGS) entry which is preliminary data.</text>
</comment>
<evidence type="ECO:0000256" key="1">
    <source>
        <dbReference type="ARBA" id="ARBA00022679"/>
    </source>
</evidence>
<evidence type="ECO:0000313" key="4">
    <source>
        <dbReference type="EMBL" id="MBP1464886.1"/>
    </source>
</evidence>
<keyword evidence="5" id="KW-1185">Reference proteome</keyword>
<name>A0ABS4D624_9CHLR</name>
<dbReference type="PANTHER" id="PTHR46401">
    <property type="entry name" value="GLYCOSYLTRANSFERASE WBBK-RELATED"/>
    <property type="match status" value="1"/>
</dbReference>
<dbReference type="Gene3D" id="3.40.50.2000">
    <property type="entry name" value="Glycogen Phosphorylase B"/>
    <property type="match status" value="2"/>
</dbReference>
<reference evidence="4 5" key="1">
    <citation type="submission" date="2021-03" db="EMBL/GenBank/DDBJ databases">
        <authorList>
            <person name="Grouzdev D.S."/>
        </authorList>
    </citation>
    <scope>NUCLEOTIDE SEQUENCE [LARGE SCALE GENOMIC DNA]</scope>
    <source>
        <strain evidence="4 5">M50-1</strain>
    </source>
</reference>
<dbReference type="InterPro" id="IPR001296">
    <property type="entry name" value="Glyco_trans_1"/>
</dbReference>
<dbReference type="CDD" id="cd03809">
    <property type="entry name" value="GT4_MtfB-like"/>
    <property type="match status" value="1"/>
</dbReference>
<organism evidence="4 5">
    <name type="scientific">Candidatus Chloroploca mongolica</name>
    <dbReference type="NCBI Taxonomy" id="2528176"/>
    <lineage>
        <taxon>Bacteria</taxon>
        <taxon>Bacillati</taxon>
        <taxon>Chloroflexota</taxon>
        <taxon>Chloroflexia</taxon>
        <taxon>Chloroflexales</taxon>
        <taxon>Chloroflexineae</taxon>
        <taxon>Oscillochloridaceae</taxon>
        <taxon>Candidatus Chloroploca</taxon>
    </lineage>
</organism>
<gene>
    <name evidence="4" type="ORF">EYB53_004105</name>
</gene>